<dbReference type="Gene3D" id="1.10.150.240">
    <property type="entry name" value="Putative phosphatase, domain 2"/>
    <property type="match status" value="1"/>
</dbReference>
<name>A0A1G8CSR8_9PSEU</name>
<accession>A0A1G8CSR8</accession>
<dbReference type="GO" id="GO:0016787">
    <property type="term" value="F:hydrolase activity"/>
    <property type="evidence" value="ECO:0007669"/>
    <property type="project" value="InterPro"/>
</dbReference>
<dbReference type="InterPro" id="IPR023198">
    <property type="entry name" value="PGP-like_dom2"/>
</dbReference>
<dbReference type="PANTHER" id="PTHR42896">
    <property type="entry name" value="XYLULOSE-1,5-BISPHOSPHATE (XUBP) PHOSPHATASE"/>
    <property type="match status" value="1"/>
</dbReference>
<dbReference type="SFLD" id="SFLDS00003">
    <property type="entry name" value="Haloacid_Dehalogenase"/>
    <property type="match status" value="1"/>
</dbReference>
<dbReference type="Gene3D" id="3.40.50.1000">
    <property type="entry name" value="HAD superfamily/HAD-like"/>
    <property type="match status" value="1"/>
</dbReference>
<gene>
    <name evidence="1" type="ORF">SAMN05216553_12431</name>
</gene>
<protein>
    <submittedName>
        <fullName evidence="1">Haloacid dehalogenase superfamily, subfamily IA, variant 3 with third motif having DD or ED</fullName>
    </submittedName>
</protein>
<evidence type="ECO:0000313" key="2">
    <source>
        <dbReference type="Proteomes" id="UP000199623"/>
    </source>
</evidence>
<dbReference type="InterPro" id="IPR036412">
    <property type="entry name" value="HAD-like_sf"/>
</dbReference>
<dbReference type="InterPro" id="IPR006439">
    <property type="entry name" value="HAD-SF_hydro_IA"/>
</dbReference>
<dbReference type="PANTHER" id="PTHR42896:SF2">
    <property type="entry name" value="CBBY-LIKE PROTEIN"/>
    <property type="match status" value="1"/>
</dbReference>
<proteinExistence type="predicted"/>
<evidence type="ECO:0000313" key="1">
    <source>
        <dbReference type="EMBL" id="SDH48587.1"/>
    </source>
</evidence>
<dbReference type="Pfam" id="PF00702">
    <property type="entry name" value="Hydrolase"/>
    <property type="match status" value="1"/>
</dbReference>
<dbReference type="SFLD" id="SFLDG01129">
    <property type="entry name" value="C1.5:_HAD__Beta-PGM__Phosphata"/>
    <property type="match status" value="1"/>
</dbReference>
<keyword evidence="2" id="KW-1185">Reference proteome</keyword>
<dbReference type="Proteomes" id="UP000199623">
    <property type="component" value="Unassembled WGS sequence"/>
</dbReference>
<dbReference type="InterPro" id="IPR044999">
    <property type="entry name" value="CbbY-like"/>
</dbReference>
<organism evidence="1 2">
    <name type="scientific">Lentzea fradiae</name>
    <dbReference type="NCBI Taxonomy" id="200378"/>
    <lineage>
        <taxon>Bacteria</taxon>
        <taxon>Bacillati</taxon>
        <taxon>Actinomycetota</taxon>
        <taxon>Actinomycetes</taxon>
        <taxon>Pseudonocardiales</taxon>
        <taxon>Pseudonocardiaceae</taxon>
        <taxon>Lentzea</taxon>
    </lineage>
</organism>
<dbReference type="InterPro" id="IPR023214">
    <property type="entry name" value="HAD_sf"/>
</dbReference>
<sequence>MDRALLIDCDGVLVDVEIDGHLAAFNQVWREEGVPWQWTPGQYRTALRTAGGRERLAALAGSPDFLAAVGSLARFGDWRSTVERWHRRKTELLAAIIERGGVQARPGVVRLMREARQEGWALAVVSSGTARTVHGFVRTLLADLADDLVVVTGDDVSTKKPDPEGYLRALTRLRVPAHRALAVEDSHRGLRAAVTAGLTCLVTTTPATAGQDFTAAVAVLSDLGEPGSPPVRGLPGEWSGHVTVAHLASLLDAARSGPVVHR</sequence>
<dbReference type="SUPFAM" id="SSF56784">
    <property type="entry name" value="HAD-like"/>
    <property type="match status" value="1"/>
</dbReference>
<dbReference type="AlphaFoldDB" id="A0A1G8CSR8"/>
<reference evidence="2" key="1">
    <citation type="submission" date="2016-10" db="EMBL/GenBank/DDBJ databases">
        <authorList>
            <person name="Varghese N."/>
            <person name="Submissions S."/>
        </authorList>
    </citation>
    <scope>NUCLEOTIDE SEQUENCE [LARGE SCALE GENOMIC DNA]</scope>
    <source>
        <strain evidence="2">CGMCC 4.3506</strain>
    </source>
</reference>
<dbReference type="EMBL" id="FNCC01000024">
    <property type="protein sequence ID" value="SDH48587.1"/>
    <property type="molecule type" value="Genomic_DNA"/>
</dbReference>
<dbReference type="NCBIfam" id="TIGR01509">
    <property type="entry name" value="HAD-SF-IA-v3"/>
    <property type="match status" value="1"/>
</dbReference>
<dbReference type="RefSeq" id="WP_176947123.1">
    <property type="nucleotide sequence ID" value="NZ_FNCC01000024.1"/>
</dbReference>
<dbReference type="STRING" id="200378.SAMN05216553_12431"/>